<feature type="signal peptide" evidence="1">
    <location>
        <begin position="1"/>
        <end position="28"/>
    </location>
</feature>
<organism evidence="3 4">
    <name type="scientific">Anaerobutyricum hallii</name>
    <dbReference type="NCBI Taxonomy" id="39488"/>
    <lineage>
        <taxon>Bacteria</taxon>
        <taxon>Bacillati</taxon>
        <taxon>Bacillota</taxon>
        <taxon>Clostridia</taxon>
        <taxon>Lachnospirales</taxon>
        <taxon>Lachnospiraceae</taxon>
        <taxon>Anaerobutyricum</taxon>
    </lineage>
</organism>
<dbReference type="InterPro" id="IPR003343">
    <property type="entry name" value="Big_2"/>
</dbReference>
<sequence length="1601" mass="180576">MNKRYMKGKWLLMLLICIAMLYPIHTQAAKTAINKKNVIVLKSKTVQLKVKGTSKKVSWITSNKNVARVSDKGKVTAKNPGTANITAKIGKKKYQCKVTVPDKKLKRCKDTKETVTAVGLKGKITWKSSNKKVVSISKKGKIKTKKAGKVLLTAKAGAKTYRIYLSVLNKKHSWRKLSEKKATCTEEGTIKYRCKYCKDIYEDKQDALGHIYTKKVIAPTCDSEGYTIYTCKRNSKHTLVKDFVKETGHKYGTWKVEKKPTCITTGWETTVCSVCKDEVGRDIPMLQHEYVNGICKYCKATEKHSTADKMDVQVTKDKINIHIDGVGKYSDGTLSLIRVAPNEYAEGDKISGISKDTDVLGTELAVYACQTDTMISIDRYDVKGNDRLYSKYYIVSKKGVVKGPIYPSEITPERKIKKFTANTKKGLFGDDSEDMVTETGSKYTVINLNLPNLLVAGKDKNGKLTNAEKEGTYEWTSQGQNYYFNKGYVESFDRRIRSYTDKGIGVSLVICASRVNGWKDYYPASLLYEGGCDKGSIAGINTSSREGVENWIAAIEFLAERYSREDGKYGHINNVVLGNEIDYAYDYNNISDKATSLDVYMEEYSRLLRLTHMAISKYMDTVTVTVPTTHDWMRAEYYNTYKPKEIYDWLNKKSKEEGDFNWGLSPHCYFYSLAGSYCLEDDSINGRKVHSISDNMNTSTHLTFSNLEILEQYLEQDSMKCNGEMRDVYLTESGCSSYLGTEGDLRRQAAYVAFAYYKTSILDCIDAIIYYRAVDHDIETQAGATFGLKDNKGKNKYSYDVWKYIDTQYSFRVANEYLDAAAYYDKGIVNVPGKNSNYMDSKETVKYHHTVANGKIRSYKDLMYAFSENYDWDSIWNDKNIIRQIVEPVQELEDKVNLNGIKFYGKSFLADGKEHELLISGQLPKGVSVQYENNKRTEKGVQEATANFYKNGELVGTRTAKLQIGDMTTNRSVYEAGEKIYITANAVNNSQWVGIYKKGDIVGDVSEGGIPSVYWYYVNDGNQVSGNTYALQEVGQYNANRPELKDLPAGKYEIILMGKNGTYSKDEVVEITILDTGKKSGLPRLDNIVYKDTVKEYTGEEQSLEISGVLPQNVTVTYTNNKVTEAKKVQATVHFFYYGQELETRTATLSLEGGVEKTLTTDKDTYNYGDDIMVTAVGNKNDWVALYKKDDVIGSTKDGGIESIYWYYVCIDSISGQAFNIRNGKGNSSRTDWSEVKDLPAGEYKVLLLEDGGYNVLQQKNITIKGDAPVVNEKNISTDKDIYVEGEDIWVTAIGDKADWIGIYKEDDKVGAISDGGIPSIYWYTVNEGAYKSGEAVSLRETHKATERPDWDDVKNLPAGNYKVVLLEDGGYNVLKQKNIMIISKEEQEKTKLHIDKKEYLMGEDIKVTAVGEGKNVWVGLYKKNDPTDGSVTSIYWYMVNDATHQSGYTYSLKDMTNDNCDHGTRVAYKYLIPGEYKWVLTPEDGSYNVAEEVDFVIKPNEEIENKINLVDPSATYSVNSEIRVATKAYTNTGKDWIAIFKEDVDYTVREASYDSWSHITTNAGITTIKAPSVPGKYKLVYFGEGARHIITTRDITVTIP</sequence>
<accession>A0A415UBM8</accession>
<dbReference type="Pfam" id="PF02368">
    <property type="entry name" value="Big_2"/>
    <property type="match status" value="1"/>
</dbReference>
<proteinExistence type="predicted"/>
<evidence type="ECO:0000256" key="1">
    <source>
        <dbReference type="SAM" id="SignalP"/>
    </source>
</evidence>
<dbReference type="EMBL" id="QRQO01000008">
    <property type="protein sequence ID" value="RHN15534.1"/>
    <property type="molecule type" value="Genomic_DNA"/>
</dbReference>
<feature type="domain" description="BIG2" evidence="2">
    <location>
        <begin position="98"/>
        <end position="166"/>
    </location>
</feature>
<dbReference type="Gene3D" id="3.20.20.80">
    <property type="entry name" value="Glycosidases"/>
    <property type="match status" value="1"/>
</dbReference>
<dbReference type="SUPFAM" id="SSF51445">
    <property type="entry name" value="(Trans)glycosidases"/>
    <property type="match status" value="1"/>
</dbReference>
<dbReference type="SUPFAM" id="SSF49373">
    <property type="entry name" value="Invasin/intimin cell-adhesion fragments"/>
    <property type="match status" value="2"/>
</dbReference>
<protein>
    <recommendedName>
        <fullName evidence="2">BIG2 domain-containing protein</fullName>
    </recommendedName>
</protein>
<dbReference type="InterPro" id="IPR043780">
    <property type="entry name" value="DUF5722"/>
</dbReference>
<dbReference type="InterPro" id="IPR008964">
    <property type="entry name" value="Invasin/intimin_cell_adhesion"/>
</dbReference>
<dbReference type="RefSeq" id="WP_118485769.1">
    <property type="nucleotide sequence ID" value="NZ_QRQO01000008.1"/>
</dbReference>
<dbReference type="SMART" id="SM00635">
    <property type="entry name" value="BID_2"/>
    <property type="match status" value="2"/>
</dbReference>
<reference evidence="3 4" key="1">
    <citation type="submission" date="2018-08" db="EMBL/GenBank/DDBJ databases">
        <title>A genome reference for cultivated species of the human gut microbiota.</title>
        <authorList>
            <person name="Zou Y."/>
            <person name="Xue W."/>
            <person name="Luo G."/>
        </authorList>
    </citation>
    <scope>NUCLEOTIDE SEQUENCE [LARGE SCALE GENOMIC DNA]</scope>
    <source>
        <strain evidence="3 4">AF31-17AC</strain>
    </source>
</reference>
<dbReference type="Gene3D" id="2.60.40.1080">
    <property type="match status" value="2"/>
</dbReference>
<dbReference type="InterPro" id="IPR017853">
    <property type="entry name" value="GH"/>
</dbReference>
<feature type="domain" description="BIG2" evidence="2">
    <location>
        <begin position="27"/>
        <end position="97"/>
    </location>
</feature>
<evidence type="ECO:0000259" key="2">
    <source>
        <dbReference type="SMART" id="SM00635"/>
    </source>
</evidence>
<feature type="chain" id="PRO_5019222908" description="BIG2 domain-containing protein" evidence="1">
    <location>
        <begin position="29"/>
        <end position="1601"/>
    </location>
</feature>
<name>A0A415UBM8_9FIRM</name>
<keyword evidence="1" id="KW-0732">Signal</keyword>
<comment type="caution">
    <text evidence="3">The sequence shown here is derived from an EMBL/GenBank/DDBJ whole genome shotgun (WGS) entry which is preliminary data.</text>
</comment>
<dbReference type="Pfam" id="PF18989">
    <property type="entry name" value="DUF5722"/>
    <property type="match status" value="1"/>
</dbReference>
<evidence type="ECO:0000313" key="4">
    <source>
        <dbReference type="Proteomes" id="UP000283700"/>
    </source>
</evidence>
<dbReference type="Proteomes" id="UP000283700">
    <property type="component" value="Unassembled WGS sequence"/>
</dbReference>
<gene>
    <name evidence="3" type="ORF">DWZ29_04310</name>
</gene>
<evidence type="ECO:0000313" key="3">
    <source>
        <dbReference type="EMBL" id="RHN15534.1"/>
    </source>
</evidence>